<gene>
    <name evidence="2" type="ORF">MPOCJGCO_3715</name>
</gene>
<sequence length="147" mass="15041">MHASTVSDATAGLRQDVRPALWPPTARAVLAGGTVLALAAAGLVVLRAPEVASDPDLARVIRCVAMIKGGFALAALAACLWRLGRPVSGWRHLAYVAGPPLMAGGAVVLWSLHGLAAALGLHLGLFSVVAAALTDADFIPALRGRRL</sequence>
<organism evidence="2 3">
    <name type="scientific">Methylobacterium trifolii</name>
    <dbReference type="NCBI Taxonomy" id="1003092"/>
    <lineage>
        <taxon>Bacteria</taxon>
        <taxon>Pseudomonadati</taxon>
        <taxon>Pseudomonadota</taxon>
        <taxon>Alphaproteobacteria</taxon>
        <taxon>Hyphomicrobiales</taxon>
        <taxon>Methylobacteriaceae</taxon>
        <taxon>Methylobacterium</taxon>
    </lineage>
</organism>
<evidence type="ECO:0000313" key="2">
    <source>
        <dbReference type="EMBL" id="GJE61593.1"/>
    </source>
</evidence>
<comment type="caution">
    <text evidence="2">The sequence shown here is derived from an EMBL/GenBank/DDBJ whole genome shotgun (WGS) entry which is preliminary data.</text>
</comment>
<dbReference type="RefSeq" id="WP_238184153.1">
    <property type="nucleotide sequence ID" value="NZ_BPRB01000227.1"/>
</dbReference>
<keyword evidence="3" id="KW-1185">Reference proteome</keyword>
<name>A0ABQ4U3L2_9HYPH</name>
<proteinExistence type="predicted"/>
<keyword evidence="1" id="KW-1133">Transmembrane helix</keyword>
<accession>A0ABQ4U3L2</accession>
<keyword evidence="1" id="KW-0812">Transmembrane</keyword>
<feature type="transmembrane region" description="Helical" evidence="1">
    <location>
        <begin position="59"/>
        <end position="81"/>
    </location>
</feature>
<evidence type="ECO:0000256" key="1">
    <source>
        <dbReference type="SAM" id="Phobius"/>
    </source>
</evidence>
<dbReference type="Proteomes" id="UP001055057">
    <property type="component" value="Unassembled WGS sequence"/>
</dbReference>
<keyword evidence="1" id="KW-0472">Membrane</keyword>
<reference evidence="2" key="1">
    <citation type="journal article" date="2021" name="Front. Microbiol.">
        <title>Comprehensive Comparative Genomics and Phenotyping of Methylobacterium Species.</title>
        <authorList>
            <person name="Alessa O."/>
            <person name="Ogura Y."/>
            <person name="Fujitani Y."/>
            <person name="Takami H."/>
            <person name="Hayashi T."/>
            <person name="Sahin N."/>
            <person name="Tani A."/>
        </authorList>
    </citation>
    <scope>NUCLEOTIDE SEQUENCE</scope>
    <source>
        <strain evidence="2">DSM 23632</strain>
    </source>
</reference>
<dbReference type="EMBL" id="BPRB01000227">
    <property type="protein sequence ID" value="GJE61593.1"/>
    <property type="molecule type" value="Genomic_DNA"/>
</dbReference>
<protein>
    <submittedName>
        <fullName evidence="2">Uncharacterized protein</fullName>
    </submittedName>
</protein>
<evidence type="ECO:0000313" key="3">
    <source>
        <dbReference type="Proteomes" id="UP001055057"/>
    </source>
</evidence>
<reference evidence="2" key="2">
    <citation type="submission" date="2021-08" db="EMBL/GenBank/DDBJ databases">
        <authorList>
            <person name="Tani A."/>
            <person name="Ola A."/>
            <person name="Ogura Y."/>
            <person name="Katsura K."/>
            <person name="Hayashi T."/>
        </authorList>
    </citation>
    <scope>NUCLEOTIDE SEQUENCE</scope>
    <source>
        <strain evidence="2">DSM 23632</strain>
    </source>
</reference>
<feature type="transmembrane region" description="Helical" evidence="1">
    <location>
        <begin position="28"/>
        <end position="47"/>
    </location>
</feature>